<keyword evidence="3" id="KW-1185">Reference proteome</keyword>
<evidence type="ECO:0000313" key="4">
    <source>
        <dbReference type="RefSeq" id="WP_028313091.1"/>
    </source>
</evidence>
<dbReference type="SMART" id="SM00867">
    <property type="entry name" value="YceI"/>
    <property type="match status" value="1"/>
</dbReference>
<accession>A0A8B6X6V5</accession>
<dbReference type="InterPro" id="IPR036761">
    <property type="entry name" value="TTHA0802/YceI-like_sf"/>
</dbReference>
<dbReference type="PANTHER" id="PTHR34406">
    <property type="entry name" value="PROTEIN YCEI"/>
    <property type="match status" value="1"/>
</dbReference>
<feature type="chain" id="PRO_5034842620" evidence="1">
    <location>
        <begin position="22"/>
        <end position="191"/>
    </location>
</feature>
<dbReference type="AlphaFoldDB" id="A0A8B6X6V5"/>
<feature type="domain" description="Lipid/polyisoprenoid-binding YceI-like" evidence="2">
    <location>
        <begin position="28"/>
        <end position="188"/>
    </location>
</feature>
<feature type="signal peptide" evidence="1">
    <location>
        <begin position="1"/>
        <end position="21"/>
    </location>
</feature>
<protein>
    <submittedName>
        <fullName evidence="4">YceI family protein</fullName>
    </submittedName>
</protein>
<dbReference type="OrthoDB" id="1247465at2"/>
<organism evidence="3 4">
    <name type="scientific">Derxia gummosa DSM 723</name>
    <dbReference type="NCBI Taxonomy" id="1121388"/>
    <lineage>
        <taxon>Bacteria</taxon>
        <taxon>Pseudomonadati</taxon>
        <taxon>Pseudomonadota</taxon>
        <taxon>Betaproteobacteria</taxon>
        <taxon>Burkholderiales</taxon>
        <taxon>Alcaligenaceae</taxon>
        <taxon>Derxia</taxon>
    </lineage>
</organism>
<dbReference type="InterPro" id="IPR007372">
    <property type="entry name" value="Lipid/polyisoprenoid-bd_YceI"/>
</dbReference>
<reference evidence="4" key="1">
    <citation type="submission" date="2025-08" db="UniProtKB">
        <authorList>
            <consortium name="RefSeq"/>
        </authorList>
    </citation>
    <scope>IDENTIFICATION</scope>
</reference>
<evidence type="ECO:0000256" key="1">
    <source>
        <dbReference type="SAM" id="SignalP"/>
    </source>
</evidence>
<name>A0A8B6X6V5_9BURK</name>
<proteinExistence type="predicted"/>
<evidence type="ECO:0000313" key="3">
    <source>
        <dbReference type="Proteomes" id="UP000675920"/>
    </source>
</evidence>
<dbReference type="SUPFAM" id="SSF101874">
    <property type="entry name" value="YceI-like"/>
    <property type="match status" value="1"/>
</dbReference>
<dbReference type="PANTHER" id="PTHR34406:SF1">
    <property type="entry name" value="PROTEIN YCEI"/>
    <property type="match status" value="1"/>
</dbReference>
<keyword evidence="1" id="KW-0732">Signal</keyword>
<dbReference type="Pfam" id="PF04264">
    <property type="entry name" value="YceI"/>
    <property type="match status" value="1"/>
</dbReference>
<dbReference type="Gene3D" id="2.40.128.110">
    <property type="entry name" value="Lipid/polyisoprenoid-binding, YceI-like"/>
    <property type="match status" value="1"/>
</dbReference>
<dbReference type="Proteomes" id="UP000675920">
    <property type="component" value="Unplaced"/>
</dbReference>
<dbReference type="RefSeq" id="WP_028313091.1">
    <property type="nucleotide sequence ID" value="NZ_KI519500.1"/>
</dbReference>
<evidence type="ECO:0000259" key="2">
    <source>
        <dbReference type="SMART" id="SM00867"/>
    </source>
</evidence>
<sequence>MNKSVIARGAVALAFAIPAFAFVQPAGATPVDAAKSSVSATFKQMGVPVDGAFRKFTGDVSYDPAKPAEAKARIDIDISGFDIGDPEYNKEVLKKEWFNAAQYPKASFVTTAVKPAGAGKFDATGTLTIKGKTQTLTVPVTVAPAAGANVFSGALPIKRLAYDIGEGDWKDTGMVADEVVIKFKLAVPAGK</sequence>